<dbReference type="Pfam" id="PF08478">
    <property type="entry name" value="POTRA_1"/>
    <property type="match status" value="1"/>
</dbReference>
<dbReference type="PANTHER" id="PTHR35851:SF1">
    <property type="entry name" value="CELL DIVISION PROTEIN FTSQ"/>
    <property type="match status" value="1"/>
</dbReference>
<keyword evidence="12" id="KW-1185">Reference proteome</keyword>
<dbReference type="Gene3D" id="3.40.50.11690">
    <property type="entry name" value="Cell division protein FtsQ/DivIB"/>
    <property type="match status" value="1"/>
</dbReference>
<dbReference type="Pfam" id="PF03799">
    <property type="entry name" value="FtsQ_DivIB_C"/>
    <property type="match status" value="1"/>
</dbReference>
<keyword evidence="5 9" id="KW-0812">Transmembrane</keyword>
<evidence type="ECO:0000256" key="6">
    <source>
        <dbReference type="ARBA" id="ARBA00022989"/>
    </source>
</evidence>
<dbReference type="HAMAP" id="MF_00911">
    <property type="entry name" value="FtsQ_subfam"/>
    <property type="match status" value="1"/>
</dbReference>
<reference evidence="11 12" key="1">
    <citation type="submission" date="2020-06" db="EMBL/GenBank/DDBJ databases">
        <title>Genome sequence of Rhizobium sp strain ADMK78.</title>
        <authorList>
            <person name="Rahi P."/>
        </authorList>
    </citation>
    <scope>NUCLEOTIDE SEQUENCE [LARGE SCALE GENOMIC DNA]</scope>
    <source>
        <strain evidence="11 12">ADMK78</strain>
    </source>
</reference>
<name>A0ABX6QRP8_9HYPH</name>
<keyword evidence="7 9" id="KW-0472">Membrane</keyword>
<dbReference type="EMBL" id="CP058350">
    <property type="protein sequence ID" value="QLF70840.1"/>
    <property type="molecule type" value="Genomic_DNA"/>
</dbReference>
<evidence type="ECO:0000256" key="4">
    <source>
        <dbReference type="ARBA" id="ARBA00022618"/>
    </source>
</evidence>
<dbReference type="InterPro" id="IPR026579">
    <property type="entry name" value="FtsQ"/>
</dbReference>
<feature type="domain" description="POTRA" evidence="10">
    <location>
        <begin position="96"/>
        <end position="164"/>
    </location>
</feature>
<evidence type="ECO:0000313" key="11">
    <source>
        <dbReference type="EMBL" id="QLF70840.1"/>
    </source>
</evidence>
<dbReference type="InterPro" id="IPR005548">
    <property type="entry name" value="Cell_div_FtsQ/DivIB_C"/>
</dbReference>
<evidence type="ECO:0000256" key="7">
    <source>
        <dbReference type="ARBA" id="ARBA00023136"/>
    </source>
</evidence>
<comment type="similarity">
    <text evidence="9">Belongs to the FtsQ/DivIB family. FtsQ subfamily.</text>
</comment>
<keyword evidence="2 9" id="KW-1003">Cell membrane</keyword>
<keyword evidence="8 9" id="KW-0131">Cell cycle</keyword>
<keyword evidence="4 9" id="KW-0132">Cell division</keyword>
<comment type="subcellular location">
    <subcellularLocation>
        <location evidence="9">Cell inner membrane</location>
        <topology evidence="9">Single-pass type II membrane protein</topology>
    </subcellularLocation>
    <subcellularLocation>
        <location evidence="1">Membrane</location>
    </subcellularLocation>
    <text evidence="9">Localizes to the division septum.</text>
</comment>
<accession>A0ABX6QRP8</accession>
<sequence>MDGGGCLLFALSGNRLADKDRGVAGLSLGGDAVVLPRPLRRIVRFIVSLCSGRVAIPRHAGKLSLAGFYTVVALHGTVAGGHGPVVMQTITSTAGFAVEDVRVSGNRHTSEIDILQLLGLDGSTSVLSLDIAEARKAIAELPWVASVDVRKIYPATVEVVLHEREAYGIWQHGSELSIIERSGSVIAPLRDNKFAHLPLFVGRDAETAAADIEEQFARWPSIASRVKAFVRIAGRRWDIHLQNGVIVKLPEANIDAALALLARFDAEQDLLERDIAAVDLRLPDRTTIRLTPEAVERRELALEERRKMLKRTGQHT</sequence>
<dbReference type="InterPro" id="IPR034746">
    <property type="entry name" value="POTRA"/>
</dbReference>
<evidence type="ECO:0000256" key="8">
    <source>
        <dbReference type="ARBA" id="ARBA00023306"/>
    </source>
</evidence>
<evidence type="ECO:0000256" key="1">
    <source>
        <dbReference type="ARBA" id="ARBA00004370"/>
    </source>
</evidence>
<keyword evidence="6 9" id="KW-1133">Transmembrane helix</keyword>
<proteinExistence type="inferred from homology"/>
<dbReference type="Gene3D" id="3.10.20.310">
    <property type="entry name" value="membrane protein fhac"/>
    <property type="match status" value="1"/>
</dbReference>
<evidence type="ECO:0000256" key="2">
    <source>
        <dbReference type="ARBA" id="ARBA00022475"/>
    </source>
</evidence>
<gene>
    <name evidence="9" type="primary">ftsQ</name>
    <name evidence="11" type="ORF">FE840_015535</name>
</gene>
<dbReference type="Proteomes" id="UP000308530">
    <property type="component" value="Chromosome"/>
</dbReference>
<dbReference type="InterPro" id="IPR045335">
    <property type="entry name" value="FtsQ_C_sf"/>
</dbReference>
<evidence type="ECO:0000313" key="12">
    <source>
        <dbReference type="Proteomes" id="UP000308530"/>
    </source>
</evidence>
<evidence type="ECO:0000256" key="3">
    <source>
        <dbReference type="ARBA" id="ARBA00022519"/>
    </source>
</evidence>
<evidence type="ECO:0000256" key="9">
    <source>
        <dbReference type="HAMAP-Rule" id="MF_00911"/>
    </source>
</evidence>
<dbReference type="PROSITE" id="PS51779">
    <property type="entry name" value="POTRA"/>
    <property type="match status" value="1"/>
</dbReference>
<keyword evidence="3 9" id="KW-0997">Cell inner membrane</keyword>
<organism evidence="11 12">
    <name type="scientific">Peteryoungia desertarenae</name>
    <dbReference type="NCBI Taxonomy" id="1813451"/>
    <lineage>
        <taxon>Bacteria</taxon>
        <taxon>Pseudomonadati</taxon>
        <taxon>Pseudomonadota</taxon>
        <taxon>Alphaproteobacteria</taxon>
        <taxon>Hyphomicrobiales</taxon>
        <taxon>Rhizobiaceae</taxon>
        <taxon>Peteryoungia</taxon>
    </lineage>
</organism>
<dbReference type="InterPro" id="IPR013685">
    <property type="entry name" value="POTRA_FtsQ_type"/>
</dbReference>
<evidence type="ECO:0000256" key="5">
    <source>
        <dbReference type="ARBA" id="ARBA00022692"/>
    </source>
</evidence>
<dbReference type="PANTHER" id="PTHR35851">
    <property type="entry name" value="CELL DIVISION PROTEIN FTSQ"/>
    <property type="match status" value="1"/>
</dbReference>
<dbReference type="GO" id="GO:0051301">
    <property type="term" value="P:cell division"/>
    <property type="evidence" value="ECO:0007669"/>
    <property type="project" value="UniProtKB-KW"/>
</dbReference>
<evidence type="ECO:0000259" key="10">
    <source>
        <dbReference type="PROSITE" id="PS51779"/>
    </source>
</evidence>
<comment type="function">
    <text evidence="9">Essential cell division protein.</text>
</comment>
<protein>
    <recommendedName>
        <fullName evidence="9">Cell division protein FtsQ</fullName>
    </recommendedName>
</protein>